<keyword evidence="2" id="KW-1003">Cell membrane</keyword>
<organism evidence="7 8">
    <name type="scientific">Actinoplanes ianthinogenes</name>
    <dbReference type="NCBI Taxonomy" id="122358"/>
    <lineage>
        <taxon>Bacteria</taxon>
        <taxon>Bacillati</taxon>
        <taxon>Actinomycetota</taxon>
        <taxon>Actinomycetes</taxon>
        <taxon>Micromonosporales</taxon>
        <taxon>Micromonosporaceae</taxon>
        <taxon>Actinoplanes</taxon>
    </lineage>
</organism>
<dbReference type="PANTHER" id="PTHR23513:SF11">
    <property type="entry name" value="STAPHYLOFERRIN A TRANSPORTER"/>
    <property type="match status" value="1"/>
</dbReference>
<keyword evidence="8" id="KW-1185">Reference proteome</keyword>
<evidence type="ECO:0000256" key="4">
    <source>
        <dbReference type="ARBA" id="ARBA00022989"/>
    </source>
</evidence>
<dbReference type="InterPro" id="IPR036259">
    <property type="entry name" value="MFS_trans_sf"/>
</dbReference>
<keyword evidence="5 6" id="KW-0472">Membrane</keyword>
<evidence type="ECO:0000256" key="5">
    <source>
        <dbReference type="ARBA" id="ARBA00023136"/>
    </source>
</evidence>
<name>A0ABN6CIX5_9ACTN</name>
<sequence length="440" mass="46197">MANAPEEPKPAPAATEGDRQVTFRSLFRLREYRAIYSSMVISWLGDYLSRAAVTVLVYQQTRSVLLSAISFAIGYLPWILLGPVLSALGDRYPHRRVMVFCDLFRMSLTALLLIPGLPTPLVLLVILVASLATPPAQAARSAVMPLVVGRERLTLAIATGNTTGQAAQVVGYLIGATMAVGLSPRVALALDVCSFALSALLIATQVRARPAAVAASERRHLLRETAEGFGLVFGNEVLRSIAIVVFTVIAFAVVPESLAASWAAEATPDGTSQGLAQGMIMAAGPCGYVLGGLLFTRLVPAERRWRLLPMLAVATPLVLIPTLVNPPTVVAAALILVSGMTQGAQMPALNGSFVLALPASHRARAFGVMNSGIQTSQFLAVGITGLLADRFHVPAVVGGWSVAGTIALLVVAASWPNREKFLAAEKAAERAAAPVAEPTG</sequence>
<feature type="transmembrane region" description="Helical" evidence="6">
    <location>
        <begin position="64"/>
        <end position="88"/>
    </location>
</feature>
<evidence type="ECO:0000256" key="6">
    <source>
        <dbReference type="SAM" id="Phobius"/>
    </source>
</evidence>
<dbReference type="Pfam" id="PF07690">
    <property type="entry name" value="MFS_1"/>
    <property type="match status" value="2"/>
</dbReference>
<dbReference type="PANTHER" id="PTHR23513">
    <property type="entry name" value="INTEGRAL MEMBRANE EFFLUX PROTEIN-RELATED"/>
    <property type="match status" value="1"/>
</dbReference>
<dbReference type="EMBL" id="AP023356">
    <property type="protein sequence ID" value="BCJ44871.1"/>
    <property type="molecule type" value="Genomic_DNA"/>
</dbReference>
<reference evidence="7 8" key="1">
    <citation type="submission" date="2020-08" db="EMBL/GenBank/DDBJ databases">
        <title>Whole genome shotgun sequence of Actinoplanes ianthinogenes NBRC 13996.</title>
        <authorList>
            <person name="Komaki H."/>
            <person name="Tamura T."/>
        </authorList>
    </citation>
    <scope>NUCLEOTIDE SEQUENCE [LARGE SCALE GENOMIC DNA]</scope>
    <source>
        <strain evidence="7 8">NBRC 13996</strain>
    </source>
</reference>
<gene>
    <name evidence="7" type="ORF">Aiant_55280</name>
</gene>
<protein>
    <submittedName>
        <fullName evidence="7">MFS transporter</fullName>
    </submittedName>
</protein>
<accession>A0ABN6CIX5</accession>
<evidence type="ECO:0000256" key="2">
    <source>
        <dbReference type="ARBA" id="ARBA00022475"/>
    </source>
</evidence>
<keyword evidence="3 6" id="KW-0812">Transmembrane</keyword>
<comment type="subcellular location">
    <subcellularLocation>
        <location evidence="1">Cell membrane</location>
        <topology evidence="1">Multi-pass membrane protein</topology>
    </subcellularLocation>
</comment>
<evidence type="ECO:0000256" key="3">
    <source>
        <dbReference type="ARBA" id="ARBA00022692"/>
    </source>
</evidence>
<feature type="transmembrane region" description="Helical" evidence="6">
    <location>
        <begin position="393"/>
        <end position="415"/>
    </location>
</feature>
<keyword evidence="4 6" id="KW-1133">Transmembrane helix</keyword>
<dbReference type="CDD" id="cd06173">
    <property type="entry name" value="MFS_MefA_like"/>
    <property type="match status" value="1"/>
</dbReference>
<evidence type="ECO:0000313" key="7">
    <source>
        <dbReference type="EMBL" id="BCJ44871.1"/>
    </source>
</evidence>
<dbReference type="RefSeq" id="WP_189329692.1">
    <property type="nucleotide sequence ID" value="NZ_BMQZ01000002.1"/>
</dbReference>
<feature type="transmembrane region" description="Helical" evidence="6">
    <location>
        <begin position="229"/>
        <end position="254"/>
    </location>
</feature>
<feature type="transmembrane region" description="Helical" evidence="6">
    <location>
        <begin position="34"/>
        <end position="58"/>
    </location>
</feature>
<evidence type="ECO:0000313" key="8">
    <source>
        <dbReference type="Proteomes" id="UP000676967"/>
    </source>
</evidence>
<feature type="transmembrane region" description="Helical" evidence="6">
    <location>
        <begin position="274"/>
        <end position="295"/>
    </location>
</feature>
<proteinExistence type="predicted"/>
<dbReference type="Gene3D" id="1.20.1250.20">
    <property type="entry name" value="MFS general substrate transporter like domains"/>
    <property type="match status" value="1"/>
</dbReference>
<feature type="transmembrane region" description="Helical" evidence="6">
    <location>
        <begin position="108"/>
        <end position="132"/>
    </location>
</feature>
<dbReference type="Proteomes" id="UP000676967">
    <property type="component" value="Chromosome"/>
</dbReference>
<evidence type="ECO:0000256" key="1">
    <source>
        <dbReference type="ARBA" id="ARBA00004651"/>
    </source>
</evidence>
<dbReference type="InterPro" id="IPR011701">
    <property type="entry name" value="MFS"/>
</dbReference>
<dbReference type="SUPFAM" id="SSF103473">
    <property type="entry name" value="MFS general substrate transporter"/>
    <property type="match status" value="1"/>
</dbReference>